<name>A0A1I2RL07_9LACO</name>
<reference evidence="2" key="1">
    <citation type="submission" date="2016-10" db="EMBL/GenBank/DDBJ databases">
        <authorList>
            <person name="Varghese N."/>
            <person name="Submissions S."/>
        </authorList>
    </citation>
    <scope>NUCLEOTIDE SEQUENCE [LARGE SCALE GENOMIC DNA]</scope>
    <source>
        <strain evidence="2">DSM 20403</strain>
    </source>
</reference>
<protein>
    <recommendedName>
        <fullName evidence="3">DUF1064 domain-containing protein</fullName>
    </recommendedName>
</protein>
<proteinExistence type="predicted"/>
<dbReference type="RefSeq" id="WP_046922179.1">
    <property type="nucleotide sequence ID" value="NZ_AYYL01000014.1"/>
</dbReference>
<dbReference type="OrthoDB" id="1853564at2"/>
<accession>A0A1I2RL07</accession>
<dbReference type="Pfam" id="PF06356">
    <property type="entry name" value="DUF1064"/>
    <property type="match status" value="1"/>
</dbReference>
<evidence type="ECO:0008006" key="3">
    <source>
        <dbReference type="Google" id="ProtNLM"/>
    </source>
</evidence>
<dbReference type="AlphaFoldDB" id="A0A1I2RL07"/>
<gene>
    <name evidence="1" type="ORF">SAMN02910432_01264</name>
</gene>
<organism evidence="1 2">
    <name type="scientific">Ligilactobacillus ruminis DSM 20403 = NBRC 102161</name>
    <dbReference type="NCBI Taxonomy" id="1423798"/>
    <lineage>
        <taxon>Bacteria</taxon>
        <taxon>Bacillati</taxon>
        <taxon>Bacillota</taxon>
        <taxon>Bacilli</taxon>
        <taxon>Lactobacillales</taxon>
        <taxon>Lactobacillaceae</taxon>
        <taxon>Ligilactobacillus</taxon>
    </lineage>
</organism>
<dbReference type="Proteomes" id="UP000182635">
    <property type="component" value="Unassembled WGS sequence"/>
</dbReference>
<dbReference type="InterPro" id="IPR009414">
    <property type="entry name" value="DUF1064"/>
</dbReference>
<evidence type="ECO:0000313" key="2">
    <source>
        <dbReference type="Proteomes" id="UP000182635"/>
    </source>
</evidence>
<evidence type="ECO:0000313" key="1">
    <source>
        <dbReference type="EMBL" id="SFG41344.1"/>
    </source>
</evidence>
<dbReference type="EMBL" id="FOPI01000018">
    <property type="protein sequence ID" value="SFG41344.1"/>
    <property type="molecule type" value="Genomic_DNA"/>
</dbReference>
<sequence>MYRRTHAASHFGKKVVIDGLKFDSMKEASFYQLYLKPSGYQFTTQERFTLLETFPLELVKLRQTVYKSDFVVYDKNGSIKHVYDVKNGYTEYAIDPKSKLKFSLFARKYGVPVEVVVMRKNYFNVAILGTTKKVKPVPMVNIDYDWQDIIR</sequence>